<dbReference type="SUPFAM" id="SSF51905">
    <property type="entry name" value="FAD/NAD(P)-binding domain"/>
    <property type="match status" value="1"/>
</dbReference>
<feature type="domain" description="FAD/NAD(P)-binding" evidence="1">
    <location>
        <begin position="4"/>
        <end position="150"/>
    </location>
</feature>
<dbReference type="AlphaFoldDB" id="A0A075GWL2"/>
<reference evidence="2" key="1">
    <citation type="journal article" date="2014" name="Genome Biol. Evol.">
        <title>Pangenome evidence for extensive interdomain horizontal transfer affecting lineage core and shell genes in uncultured planktonic thaumarchaeota and euryarchaeota.</title>
        <authorList>
            <person name="Deschamps P."/>
            <person name="Zivanovic Y."/>
            <person name="Moreira D."/>
            <person name="Rodriguez-Valera F."/>
            <person name="Lopez-Garcia P."/>
        </authorList>
    </citation>
    <scope>NUCLEOTIDE SEQUENCE</scope>
</reference>
<organism evidence="2">
    <name type="scientific">uncultured marine group II/III euryarchaeote KM3_190_A12</name>
    <dbReference type="NCBI Taxonomy" id="1457961"/>
    <lineage>
        <taxon>Archaea</taxon>
        <taxon>Methanobacteriati</taxon>
        <taxon>Methanobacteriota</taxon>
        <taxon>environmental samples</taxon>
    </lineage>
</organism>
<evidence type="ECO:0000313" key="2">
    <source>
        <dbReference type="EMBL" id="AIF06198.1"/>
    </source>
</evidence>
<dbReference type="InterPro" id="IPR023753">
    <property type="entry name" value="FAD/NAD-binding_dom"/>
</dbReference>
<dbReference type="InterPro" id="IPR011777">
    <property type="entry name" value="Geranylgeranyl_Rdtase_fam"/>
</dbReference>
<dbReference type="Gene3D" id="3.50.50.60">
    <property type="entry name" value="FAD/NAD(P)-binding domain"/>
    <property type="match status" value="1"/>
</dbReference>
<dbReference type="GO" id="GO:0016628">
    <property type="term" value="F:oxidoreductase activity, acting on the CH-CH group of donors, NAD or NADP as acceptor"/>
    <property type="evidence" value="ECO:0007669"/>
    <property type="project" value="InterPro"/>
</dbReference>
<dbReference type="PANTHER" id="PTHR42685">
    <property type="entry name" value="GERANYLGERANYL DIPHOSPHATE REDUCTASE"/>
    <property type="match status" value="1"/>
</dbReference>
<protein>
    <submittedName>
        <fullName evidence="2">Geranylgeranyl reductase</fullName>
    </submittedName>
</protein>
<name>A0A075GWL2_9EURY</name>
<accession>A0A075GWL2</accession>
<dbReference type="Pfam" id="PF07992">
    <property type="entry name" value="Pyr_redox_2"/>
    <property type="match status" value="1"/>
</dbReference>
<proteinExistence type="predicted"/>
<sequence>MTRFDVVVEGAGPAGATAAYYLAKQGRSVALVDRAKFPREKACGGGLCVHIEEFDHIIENWDDFLESKCKRGIVYGPDGLAVDYTQETPFFYNIRRFTFDNKLVEYAVEAGATLIEGVAVKDFNVTSDRVVTELRDGRTLESEVIIGAGGAFDMVARRIRSDEGLPMKWADEDIATALYFEIEVGREYMDAVYGPERISMAHIKFNGLDGYGWSFSKDTVLNVGIGCPRSTIRRAKAENPGWDERQYLLDYVATLKEQGWFPRDLEVSRDMLAGSNIPVGMGLQPSAGDRMLVVGDAGGFVSPLSGEGLYYALDSGQLAAETLEGLFGGGKFSKAELMDYHRAWRNKWGDDLEWLKVAWHLLMFMPSSLIRYAALDEETKMFFTHMFVGSMPAYKIKNRVLALIAEGVLRQDVLPLLQRREVLVPEVKSPAA</sequence>
<dbReference type="NCBIfam" id="TIGR02032">
    <property type="entry name" value="GG-red-SF"/>
    <property type="match status" value="1"/>
</dbReference>
<dbReference type="InterPro" id="IPR036188">
    <property type="entry name" value="FAD/NAD-bd_sf"/>
</dbReference>
<dbReference type="EMBL" id="KF900763">
    <property type="protein sequence ID" value="AIF06198.1"/>
    <property type="molecule type" value="Genomic_DNA"/>
</dbReference>
<evidence type="ECO:0000259" key="1">
    <source>
        <dbReference type="Pfam" id="PF07992"/>
    </source>
</evidence>
<dbReference type="PANTHER" id="PTHR42685:SF22">
    <property type="entry name" value="CONDITIONED MEDIUM FACTOR RECEPTOR 1"/>
    <property type="match status" value="1"/>
</dbReference>
<dbReference type="InterPro" id="IPR050407">
    <property type="entry name" value="Geranylgeranyl_reductase"/>
</dbReference>
<dbReference type="PRINTS" id="PR00420">
    <property type="entry name" value="RNGMNOXGNASE"/>
</dbReference>